<protein>
    <recommendedName>
        <fullName evidence="5">Nuclear pore protein</fullName>
    </recommendedName>
</protein>
<evidence type="ECO:0000313" key="7">
    <source>
        <dbReference type="Proteomes" id="UP001142055"/>
    </source>
</evidence>
<organism evidence="6 7">
    <name type="scientific">Blomia tropicalis</name>
    <name type="common">Mite</name>
    <dbReference type="NCBI Taxonomy" id="40697"/>
    <lineage>
        <taxon>Eukaryota</taxon>
        <taxon>Metazoa</taxon>
        <taxon>Ecdysozoa</taxon>
        <taxon>Arthropoda</taxon>
        <taxon>Chelicerata</taxon>
        <taxon>Arachnida</taxon>
        <taxon>Acari</taxon>
        <taxon>Acariformes</taxon>
        <taxon>Sarcoptiformes</taxon>
        <taxon>Astigmata</taxon>
        <taxon>Glycyphagoidea</taxon>
        <taxon>Echimyopodidae</taxon>
        <taxon>Blomia</taxon>
    </lineage>
</organism>
<comment type="subcellular location">
    <subcellularLocation>
        <location evidence="1 5">Nucleus</location>
        <location evidence="1 5">Nuclear pore complex</location>
    </subcellularLocation>
</comment>
<dbReference type="InterPro" id="IPR007231">
    <property type="entry name" value="Nucleoporin_int_Nup93/Nic96"/>
</dbReference>
<name>A0A9Q0M9W6_BLOTA</name>
<accession>A0A9Q0M9W6</accession>
<keyword evidence="5" id="KW-0472">Membrane</keyword>
<dbReference type="PANTHER" id="PTHR11225:SF4">
    <property type="entry name" value="NUCLEAR PORE COMPLEX PROTEIN NUP93"/>
    <property type="match status" value="1"/>
</dbReference>
<dbReference type="GO" id="GO:0016973">
    <property type="term" value="P:poly(A)+ mRNA export from nucleus"/>
    <property type="evidence" value="ECO:0007669"/>
    <property type="project" value="TreeGrafter"/>
</dbReference>
<dbReference type="GO" id="GO:0005643">
    <property type="term" value="C:nuclear pore"/>
    <property type="evidence" value="ECO:0007669"/>
    <property type="project" value="UniProtKB-SubCell"/>
</dbReference>
<sequence>MDAMDTGSNLDDLLHKAEQLTASIDGNVEMPRIERNLKQLLDAGDQMWVRTASASSKDVNDVRASVLLGSKGFDLQKVSQHLDSLSTIKKTVQVEAVSDCDIRGFLKKKYENAIVKTIETVRSSTIESTDRFCLNFIQKDWEERKSRILNALVGPDEIKELSFDMNNTCSKSPCQTLSSPGSVKARLYFDKTFIDKTVITSMNASELAFAKEVVKYVDQVVNTSLKSDMTKSFNTMARNIIGETSIIDLWNMVSTIISSEIPQITENDPLIRRNNYQLNNYFLSKSCQYLELKFVQSMQGIVNVPIGQPINGDTIYSLVKDYLNIKTPYYSNMSTLHTTQTHEYGEDGLVDGVPVWCFIFYCLRSGSIDAAINVTQKMNNNNSLKNELVNILKEYRLSNDGYLSRRREEQLKLYYQRTVRLSSDVYKKSVYSIFARCASDEFYSDIFDKVDDFLWIKLKKVTLAEGGDDSSLLFNPNLPDQFNLAKLKKVVIDDLGEQYFDAQDQPFLYFRALFLTLQWEAAIEFLFRFEPYRCYALHVALAVHEHNLIIPSQHDKLAILSKDNAQIQRLNLAKLISIYTKKFEMTNTVDVIYYYYFLHDLRSPSGEPLFNSYVSQLVRQTKQYETLLGYVNSDGVRVPGAIDKFSYDADLIITQVAIDLENDGLFEDSVQLYDLAGNHTKVLSLLNKMLCPLISQQKGVDTKREKIETLTIQIAERYFNQKCTAPREIKSTFYLLIDLMTFFDHYHIQHYNEALDTIIKLNIFPFRSSEIDRKVNDFSHYSGEVRRNIPDLLLATMNILCSQYKEIKSSIPKVINKFGFIGDASNKEQLCVELREKARSLITFAGMVPYRMPGDANAKLIQLESSMA</sequence>
<evidence type="ECO:0000256" key="4">
    <source>
        <dbReference type="ARBA" id="ARBA00023242"/>
    </source>
</evidence>
<keyword evidence="5" id="KW-0813">Transport</keyword>
<dbReference type="PANTHER" id="PTHR11225">
    <property type="entry name" value="NUCLEAR PORE COMPLEX PROTEIN NUP93 NUCLEOPORIN NUP93 DEAD EYE PROTEIN"/>
    <property type="match status" value="1"/>
</dbReference>
<dbReference type="AlphaFoldDB" id="A0A9Q0M9W6"/>
<dbReference type="Proteomes" id="UP001142055">
    <property type="component" value="Chromosome 2"/>
</dbReference>
<keyword evidence="7" id="KW-1185">Reference proteome</keyword>
<comment type="caution">
    <text evidence="6">The sequence shown here is derived from an EMBL/GenBank/DDBJ whole genome shotgun (WGS) entry which is preliminary data.</text>
</comment>
<keyword evidence="5" id="KW-0811">Translocation</keyword>
<gene>
    <name evidence="6" type="ORF">RDWZM_007195</name>
</gene>
<dbReference type="GO" id="GO:0006606">
    <property type="term" value="P:protein import into nucleus"/>
    <property type="evidence" value="ECO:0007669"/>
    <property type="project" value="TreeGrafter"/>
</dbReference>
<dbReference type="GO" id="GO:0017056">
    <property type="term" value="F:structural constituent of nuclear pore"/>
    <property type="evidence" value="ECO:0007669"/>
    <property type="project" value="InterPro"/>
</dbReference>
<evidence type="ECO:0000256" key="2">
    <source>
        <dbReference type="ARBA" id="ARBA00010186"/>
    </source>
</evidence>
<keyword evidence="5" id="KW-0653">Protein transport</keyword>
<dbReference type="Pfam" id="PF04097">
    <property type="entry name" value="Nic96"/>
    <property type="match status" value="1"/>
</dbReference>
<dbReference type="OMA" id="RPHAVHM"/>
<keyword evidence="4 5" id="KW-0539">Nucleus</keyword>
<reference evidence="6" key="1">
    <citation type="submission" date="2022-12" db="EMBL/GenBank/DDBJ databases">
        <title>Genome assemblies of Blomia tropicalis.</title>
        <authorList>
            <person name="Cui Y."/>
        </authorList>
    </citation>
    <scope>NUCLEOTIDE SEQUENCE</scope>
    <source>
        <tissue evidence="6">Adult mites</tissue>
    </source>
</reference>
<comment type="similarity">
    <text evidence="2 5">Belongs to the nucleoporin interacting component (NIC) family.</text>
</comment>
<dbReference type="EMBL" id="JAPWDV010000002">
    <property type="protein sequence ID" value="KAJ6221383.1"/>
    <property type="molecule type" value="Genomic_DNA"/>
</dbReference>
<keyword evidence="5" id="KW-0509">mRNA transport</keyword>
<evidence type="ECO:0000256" key="1">
    <source>
        <dbReference type="ARBA" id="ARBA00004567"/>
    </source>
</evidence>
<evidence type="ECO:0000256" key="3">
    <source>
        <dbReference type="ARBA" id="ARBA00023132"/>
    </source>
</evidence>
<keyword evidence="3 5" id="KW-0906">Nuclear pore complex</keyword>
<evidence type="ECO:0000256" key="5">
    <source>
        <dbReference type="RuleBase" id="RU364035"/>
    </source>
</evidence>
<evidence type="ECO:0000313" key="6">
    <source>
        <dbReference type="EMBL" id="KAJ6221383.1"/>
    </source>
</evidence>
<proteinExistence type="inferred from homology"/>
<dbReference type="OrthoDB" id="1918363at2759"/>